<evidence type="ECO:0000256" key="9">
    <source>
        <dbReference type="ARBA" id="ARBA00022958"/>
    </source>
</evidence>
<feature type="binding site" evidence="18">
    <location>
        <begin position="123"/>
        <end position="129"/>
    </location>
    <ligand>
        <name>(6S)-NADPHX</name>
        <dbReference type="ChEBI" id="CHEBI:64076"/>
    </ligand>
</feature>
<evidence type="ECO:0000256" key="1">
    <source>
        <dbReference type="ARBA" id="ARBA00000013"/>
    </source>
</evidence>
<comment type="function">
    <text evidence="18">Catalyzes the epimerization of the S- and R-forms of NAD(P)HX, a damaged form of NAD(P)H that is a result of enzymatic or heat-dependent hydration. This is a prerequisite for the S-specific NAD(P)H-hydrate dehydratase to allow the repair of both epimers of NAD(P)HX.</text>
</comment>
<feature type="binding site" evidence="17">
    <location>
        <position position="433"/>
    </location>
    <ligand>
        <name>(6S)-NADPHX</name>
        <dbReference type="ChEBI" id="CHEBI:64076"/>
    </ligand>
</feature>
<keyword evidence="13" id="KW-0511">Multifunctional enzyme</keyword>
<dbReference type="Proteomes" id="UP000298616">
    <property type="component" value="Chromosome"/>
</dbReference>
<evidence type="ECO:0000256" key="16">
    <source>
        <dbReference type="ARBA" id="ARBA00049209"/>
    </source>
</evidence>
<comment type="subunit">
    <text evidence="17">Homotetramer.</text>
</comment>
<comment type="catalytic activity">
    <reaction evidence="16 17 19">
        <text>(6S)-NADPHX + ADP = AMP + phosphate + NADPH + H(+)</text>
        <dbReference type="Rhea" id="RHEA:32235"/>
        <dbReference type="ChEBI" id="CHEBI:15378"/>
        <dbReference type="ChEBI" id="CHEBI:43474"/>
        <dbReference type="ChEBI" id="CHEBI:57783"/>
        <dbReference type="ChEBI" id="CHEBI:64076"/>
        <dbReference type="ChEBI" id="CHEBI:456215"/>
        <dbReference type="ChEBI" id="CHEBI:456216"/>
        <dbReference type="EC" id="4.2.1.136"/>
    </reaction>
</comment>
<comment type="cofactor">
    <cofactor evidence="18 19">
        <name>K(+)</name>
        <dbReference type="ChEBI" id="CHEBI:29103"/>
    </cofactor>
    <text evidence="18 19">Binds 1 potassium ion per subunit.</text>
</comment>
<dbReference type="PROSITE" id="PS51383">
    <property type="entry name" value="YJEF_C_3"/>
    <property type="match status" value="1"/>
</dbReference>
<keyword evidence="5 18" id="KW-0479">Metal-binding</keyword>
<feature type="binding site" evidence="18">
    <location>
        <position position="152"/>
    </location>
    <ligand>
        <name>(6S)-NADPHX</name>
        <dbReference type="ChEBI" id="CHEBI:64076"/>
    </ligand>
</feature>
<name>A0A4D7JU50_9BACT</name>
<evidence type="ECO:0000256" key="7">
    <source>
        <dbReference type="ARBA" id="ARBA00022840"/>
    </source>
</evidence>
<feature type="binding site" evidence="17">
    <location>
        <position position="254"/>
    </location>
    <ligand>
        <name>(6S)-NADPHX</name>
        <dbReference type="ChEBI" id="CHEBI:64076"/>
    </ligand>
</feature>
<dbReference type="GO" id="GO:0110051">
    <property type="term" value="P:metabolite repair"/>
    <property type="evidence" value="ECO:0007669"/>
    <property type="project" value="TreeGrafter"/>
</dbReference>
<dbReference type="KEGG" id="fpf:DCC35_20535"/>
<comment type="similarity">
    <text evidence="3 19">In the N-terminal section; belongs to the NnrE/AIBP family.</text>
</comment>
<organism evidence="22 23">
    <name type="scientific">Mangrovivirga cuniculi</name>
    <dbReference type="NCBI Taxonomy" id="2715131"/>
    <lineage>
        <taxon>Bacteria</taxon>
        <taxon>Pseudomonadati</taxon>
        <taxon>Bacteroidota</taxon>
        <taxon>Cytophagia</taxon>
        <taxon>Cytophagales</taxon>
        <taxon>Mangrovivirgaceae</taxon>
        <taxon>Mangrovivirga</taxon>
    </lineage>
</organism>
<comment type="function">
    <text evidence="14 19">Bifunctional enzyme that catalyzes the epimerization of the S- and R-forms of NAD(P)HX and the dehydration of the S-form of NAD(P)HX at the expense of ADP, which is converted to AMP. This allows the repair of both epimers of NAD(P)HX, a damaged form of NAD(P)H that is a result of enzymatic or heat-dependent hydration.</text>
</comment>
<evidence type="ECO:0000256" key="11">
    <source>
        <dbReference type="ARBA" id="ARBA00023235"/>
    </source>
</evidence>
<evidence type="ECO:0000313" key="22">
    <source>
        <dbReference type="EMBL" id="QCK17150.1"/>
    </source>
</evidence>
<dbReference type="GO" id="GO:0046496">
    <property type="term" value="P:nicotinamide nucleotide metabolic process"/>
    <property type="evidence" value="ECO:0007669"/>
    <property type="project" value="UniProtKB-UniRule"/>
</dbReference>
<dbReference type="GO" id="GO:0052856">
    <property type="term" value="F:NAD(P)HX epimerase activity"/>
    <property type="evidence" value="ECO:0007669"/>
    <property type="project" value="UniProtKB-UniRule"/>
</dbReference>
<comment type="function">
    <text evidence="17">Catalyzes the dehydration of the S-form of NAD(P)HX at the expense of ADP, which is converted to AMP. Together with NAD(P)HX epimerase, which catalyzes the epimerization of the S- and R-forms, the enzyme allows the repair of both epimers of NAD(P)HX, a damaged form of NAD(P)H that is a result of enzymatic or heat-dependent hydration.</text>
</comment>
<keyword evidence="23" id="KW-1185">Reference proteome</keyword>
<feature type="binding site" evidence="17">
    <location>
        <begin position="403"/>
        <end position="407"/>
    </location>
    <ligand>
        <name>AMP</name>
        <dbReference type="ChEBI" id="CHEBI:456215"/>
    </ligand>
</feature>
<keyword evidence="11 18" id="KW-0413">Isomerase</keyword>
<keyword evidence="9 18" id="KW-0630">Potassium</keyword>
<feature type="binding site" evidence="17">
    <location>
        <position position="368"/>
    </location>
    <ligand>
        <name>(6S)-NADPHX</name>
        <dbReference type="ChEBI" id="CHEBI:64076"/>
    </ligand>
</feature>
<dbReference type="SUPFAM" id="SSF64153">
    <property type="entry name" value="YjeF N-terminal domain-like"/>
    <property type="match status" value="1"/>
</dbReference>
<feature type="binding site" evidence="18">
    <location>
        <position position="134"/>
    </location>
    <ligand>
        <name>(6S)-NADPHX</name>
        <dbReference type="ChEBI" id="CHEBI:64076"/>
    </ligand>
</feature>
<evidence type="ECO:0000256" key="18">
    <source>
        <dbReference type="HAMAP-Rule" id="MF_01966"/>
    </source>
</evidence>
<comment type="cofactor">
    <cofactor evidence="17">
        <name>Mg(2+)</name>
        <dbReference type="ChEBI" id="CHEBI:18420"/>
    </cofactor>
</comment>
<protein>
    <recommendedName>
        <fullName evidence="19">Bifunctional NAD(P)H-hydrate repair enzyme</fullName>
    </recommendedName>
    <alternativeName>
        <fullName evidence="19">Nicotinamide nucleotide repair protein</fullName>
    </alternativeName>
    <domain>
        <recommendedName>
            <fullName evidence="19">ADP-dependent (S)-NAD(P)H-hydrate dehydratase</fullName>
            <ecNumber evidence="19">4.2.1.136</ecNumber>
        </recommendedName>
        <alternativeName>
            <fullName evidence="19">ADP-dependent NAD(P)HX dehydratase</fullName>
        </alternativeName>
    </domain>
    <domain>
        <recommendedName>
            <fullName evidence="19">NAD(P)H-hydrate epimerase</fullName>
            <ecNumber evidence="19">5.1.99.6</ecNumber>
        </recommendedName>
    </domain>
</protein>
<comment type="catalytic activity">
    <reaction evidence="15 17 19">
        <text>(6S)-NADHX + ADP = AMP + phosphate + NADH + H(+)</text>
        <dbReference type="Rhea" id="RHEA:32223"/>
        <dbReference type="ChEBI" id="CHEBI:15378"/>
        <dbReference type="ChEBI" id="CHEBI:43474"/>
        <dbReference type="ChEBI" id="CHEBI:57945"/>
        <dbReference type="ChEBI" id="CHEBI:64074"/>
        <dbReference type="ChEBI" id="CHEBI:456215"/>
        <dbReference type="ChEBI" id="CHEBI:456216"/>
        <dbReference type="EC" id="4.2.1.136"/>
    </reaction>
</comment>
<dbReference type="HAMAP" id="MF_01965">
    <property type="entry name" value="NADHX_dehydratase"/>
    <property type="match status" value="1"/>
</dbReference>
<dbReference type="NCBIfam" id="TIGR00196">
    <property type="entry name" value="yjeF_cterm"/>
    <property type="match status" value="1"/>
</dbReference>
<evidence type="ECO:0000259" key="20">
    <source>
        <dbReference type="PROSITE" id="PS51383"/>
    </source>
</evidence>
<dbReference type="EC" id="5.1.99.6" evidence="19"/>
<proteinExistence type="inferred from homology"/>
<keyword evidence="12 17" id="KW-0456">Lyase</keyword>
<evidence type="ECO:0000256" key="8">
    <source>
        <dbReference type="ARBA" id="ARBA00022857"/>
    </source>
</evidence>
<feature type="domain" description="YjeF C-terminal" evidence="20">
    <location>
        <begin position="219"/>
        <end position="492"/>
    </location>
</feature>
<dbReference type="Gene3D" id="3.40.50.10260">
    <property type="entry name" value="YjeF N-terminal domain"/>
    <property type="match status" value="1"/>
</dbReference>
<keyword evidence="7 17" id="KW-0067">ATP-binding</keyword>
<feature type="binding site" evidence="17">
    <location>
        <position position="432"/>
    </location>
    <ligand>
        <name>AMP</name>
        <dbReference type="ChEBI" id="CHEBI:456215"/>
    </ligand>
</feature>
<evidence type="ECO:0000256" key="6">
    <source>
        <dbReference type="ARBA" id="ARBA00022741"/>
    </source>
</evidence>
<keyword evidence="8 17" id="KW-0521">NADP</keyword>
<dbReference type="EC" id="4.2.1.136" evidence="19"/>
<keyword evidence="10 17" id="KW-0520">NAD</keyword>
<accession>A0A4D7JU50</accession>
<dbReference type="AlphaFoldDB" id="A0A4D7JU50"/>
<feature type="binding site" evidence="18">
    <location>
        <position position="119"/>
    </location>
    <ligand>
        <name>K(+)</name>
        <dbReference type="ChEBI" id="CHEBI:29103"/>
    </ligand>
</feature>
<dbReference type="EMBL" id="CP028923">
    <property type="protein sequence ID" value="QCK17150.1"/>
    <property type="molecule type" value="Genomic_DNA"/>
</dbReference>
<dbReference type="PANTHER" id="PTHR12592">
    <property type="entry name" value="ATP-DEPENDENT (S)-NAD(P)H-HYDRATE DEHYDRATASE FAMILY MEMBER"/>
    <property type="match status" value="1"/>
</dbReference>
<dbReference type="Pfam" id="PF01256">
    <property type="entry name" value="Carb_kinase"/>
    <property type="match status" value="1"/>
</dbReference>
<dbReference type="InterPro" id="IPR030677">
    <property type="entry name" value="Nnr"/>
</dbReference>
<dbReference type="Pfam" id="PF03853">
    <property type="entry name" value="YjeF_N"/>
    <property type="match status" value="1"/>
</dbReference>
<feature type="binding site" evidence="18">
    <location>
        <begin position="57"/>
        <end position="61"/>
    </location>
    <ligand>
        <name>(6S)-NADPHX</name>
        <dbReference type="ChEBI" id="CHEBI:64076"/>
    </ligand>
</feature>
<evidence type="ECO:0000256" key="17">
    <source>
        <dbReference type="HAMAP-Rule" id="MF_01965"/>
    </source>
</evidence>
<dbReference type="GO" id="GO:0052855">
    <property type="term" value="F:ADP-dependent NAD(P)H-hydrate dehydratase activity"/>
    <property type="evidence" value="ECO:0007669"/>
    <property type="project" value="UniProtKB-UniRule"/>
</dbReference>
<comment type="similarity">
    <text evidence="17">Belongs to the NnrD/CARKD family.</text>
</comment>
<dbReference type="PANTHER" id="PTHR12592:SF0">
    <property type="entry name" value="ATP-DEPENDENT (S)-NAD(P)H-HYDRATE DEHYDRATASE"/>
    <property type="match status" value="1"/>
</dbReference>
<reference evidence="22 23" key="1">
    <citation type="submission" date="2018-04" db="EMBL/GenBank/DDBJ databases">
        <title>Complete genome uncultured novel isolate.</title>
        <authorList>
            <person name="Merlino G."/>
        </authorList>
    </citation>
    <scope>NUCLEOTIDE SEQUENCE [LARGE SCALE GENOMIC DNA]</scope>
    <source>
        <strain evidence="23">R1DC9</strain>
    </source>
</reference>
<dbReference type="SUPFAM" id="SSF53613">
    <property type="entry name" value="Ribokinase-like"/>
    <property type="match status" value="1"/>
</dbReference>
<dbReference type="GO" id="GO:0046872">
    <property type="term" value="F:metal ion binding"/>
    <property type="evidence" value="ECO:0007669"/>
    <property type="project" value="UniProtKB-UniRule"/>
</dbReference>
<feature type="binding site" evidence="17">
    <location>
        <position position="317"/>
    </location>
    <ligand>
        <name>(6S)-NADPHX</name>
        <dbReference type="ChEBI" id="CHEBI:64076"/>
    </ligand>
</feature>
<evidence type="ECO:0000256" key="12">
    <source>
        <dbReference type="ARBA" id="ARBA00023239"/>
    </source>
</evidence>
<dbReference type="InterPro" id="IPR036652">
    <property type="entry name" value="YjeF_N_dom_sf"/>
</dbReference>
<dbReference type="InterPro" id="IPR004443">
    <property type="entry name" value="YjeF_N_dom"/>
</dbReference>
<dbReference type="PIRSF" id="PIRSF017184">
    <property type="entry name" value="Nnr"/>
    <property type="match status" value="1"/>
</dbReference>
<evidence type="ECO:0000256" key="13">
    <source>
        <dbReference type="ARBA" id="ARBA00023268"/>
    </source>
</evidence>
<comment type="catalytic activity">
    <reaction evidence="1 18 19">
        <text>(6R)-NADHX = (6S)-NADHX</text>
        <dbReference type="Rhea" id="RHEA:32215"/>
        <dbReference type="ChEBI" id="CHEBI:64074"/>
        <dbReference type="ChEBI" id="CHEBI:64075"/>
        <dbReference type="EC" id="5.1.99.6"/>
    </reaction>
</comment>
<feature type="binding site" evidence="18">
    <location>
        <position position="155"/>
    </location>
    <ligand>
        <name>K(+)</name>
        <dbReference type="ChEBI" id="CHEBI:29103"/>
    </ligand>
</feature>
<dbReference type="InterPro" id="IPR000631">
    <property type="entry name" value="CARKD"/>
</dbReference>
<evidence type="ECO:0000259" key="21">
    <source>
        <dbReference type="PROSITE" id="PS51385"/>
    </source>
</evidence>
<evidence type="ECO:0000256" key="2">
    <source>
        <dbReference type="ARBA" id="ARBA00000909"/>
    </source>
</evidence>
<evidence type="ECO:0000256" key="4">
    <source>
        <dbReference type="ARBA" id="ARBA00009524"/>
    </source>
</evidence>
<feature type="domain" description="YjeF N-terminal" evidence="21">
    <location>
        <begin position="9"/>
        <end position="209"/>
    </location>
</feature>
<gene>
    <name evidence="18" type="primary">nnrE</name>
    <name evidence="17" type="synonym">nnrD</name>
    <name evidence="22" type="ORF">DCC35_20535</name>
</gene>
<evidence type="ECO:0000256" key="15">
    <source>
        <dbReference type="ARBA" id="ARBA00048238"/>
    </source>
</evidence>
<evidence type="ECO:0000256" key="5">
    <source>
        <dbReference type="ARBA" id="ARBA00022723"/>
    </source>
</evidence>
<dbReference type="HAMAP" id="MF_01966">
    <property type="entry name" value="NADHX_epimerase"/>
    <property type="match status" value="1"/>
</dbReference>
<keyword evidence="6 17" id="KW-0547">Nucleotide-binding</keyword>
<evidence type="ECO:0000256" key="10">
    <source>
        <dbReference type="ARBA" id="ARBA00023027"/>
    </source>
</evidence>
<dbReference type="NCBIfam" id="TIGR00197">
    <property type="entry name" value="yjeF_nterm"/>
    <property type="match status" value="1"/>
</dbReference>
<evidence type="ECO:0000256" key="3">
    <source>
        <dbReference type="ARBA" id="ARBA00006001"/>
    </source>
</evidence>
<dbReference type="OrthoDB" id="9806925at2"/>
<evidence type="ECO:0000313" key="23">
    <source>
        <dbReference type="Proteomes" id="UP000298616"/>
    </source>
</evidence>
<dbReference type="PROSITE" id="PS51385">
    <property type="entry name" value="YJEF_N"/>
    <property type="match status" value="1"/>
</dbReference>
<sequence>MKILSSSQIRDADKHTIENEPIESIDLMERASASFSKWFIGEFPGKCKVHVVSGKGNNGGDGLAVARILKRNGYEVKVYTTSDEGSEDFNINFHRLPEGIERKVVDDSLGSIETGVLIDALFGSGLDRPIEGRYAKIVKEINQFAGQVVSIDIPSGVYADNPVDGEHVVEATHTVSFQLPKLAFFMAENEKFVGDWHVVDIGLDQNFIDHTDSRIHMVTLEDVRSYLKKPAKFSHKGNMGRSMLICGSSGKMGACIIAARAALRSGAGLLTCYVPAVGENIIQTAVPEAMAMVSTFQDYHVEEANFKGMDAVGIGPGLGTEDQTEMALRKWIKQLEVPAVIDADGLNMISSRPDILKHVPEGTIFTPHPKEFSRLAGEAEDSFKRLEMAREYAKKHKVIIVLKGAYTAVFDTEGSVYFNSTGNPGMATGGSGDALTGIITALLGQGYSSKWAAIVGVFIHGLAGDEAAEDLGCISMTATDIIDYLPDAFRHVEMR</sequence>
<evidence type="ECO:0000256" key="19">
    <source>
        <dbReference type="PIRNR" id="PIRNR017184"/>
    </source>
</evidence>
<dbReference type="CDD" id="cd01171">
    <property type="entry name" value="YXKO-related"/>
    <property type="match status" value="1"/>
</dbReference>
<feature type="binding site" evidence="18">
    <location>
        <position position="58"/>
    </location>
    <ligand>
        <name>K(+)</name>
        <dbReference type="ChEBI" id="CHEBI:29103"/>
    </ligand>
</feature>
<dbReference type="InterPro" id="IPR029056">
    <property type="entry name" value="Ribokinase-like"/>
</dbReference>
<dbReference type="GO" id="GO:0005524">
    <property type="term" value="F:ATP binding"/>
    <property type="evidence" value="ECO:0007669"/>
    <property type="project" value="UniProtKB-UniRule"/>
</dbReference>
<comment type="similarity">
    <text evidence="4 19">In the C-terminal section; belongs to the NnrD/CARKD family.</text>
</comment>
<comment type="similarity">
    <text evidence="18">Belongs to the NnrE/AIBP family.</text>
</comment>
<comment type="catalytic activity">
    <reaction evidence="2 18 19">
        <text>(6R)-NADPHX = (6S)-NADPHX</text>
        <dbReference type="Rhea" id="RHEA:32227"/>
        <dbReference type="ChEBI" id="CHEBI:64076"/>
        <dbReference type="ChEBI" id="CHEBI:64077"/>
        <dbReference type="EC" id="5.1.99.6"/>
    </reaction>
</comment>
<dbReference type="Gene3D" id="3.40.1190.20">
    <property type="match status" value="1"/>
</dbReference>
<evidence type="ECO:0000256" key="14">
    <source>
        <dbReference type="ARBA" id="ARBA00025153"/>
    </source>
</evidence>